<evidence type="ECO:0008006" key="3">
    <source>
        <dbReference type="Google" id="ProtNLM"/>
    </source>
</evidence>
<keyword evidence="2" id="KW-1185">Reference proteome</keyword>
<organism evidence="1 2">
    <name type="scientific">Allobranchiibius huperziae</name>
    <dbReference type="NCBI Taxonomy" id="1874116"/>
    <lineage>
        <taxon>Bacteria</taxon>
        <taxon>Bacillati</taxon>
        <taxon>Actinomycetota</taxon>
        <taxon>Actinomycetes</taxon>
        <taxon>Micrococcales</taxon>
        <taxon>Dermacoccaceae</taxon>
        <taxon>Allobranchiibius</taxon>
    </lineage>
</organism>
<name>A0A853DDX4_9MICO</name>
<comment type="caution">
    <text evidence="1">The sequence shown here is derived from an EMBL/GenBank/DDBJ whole genome shotgun (WGS) entry which is preliminary data.</text>
</comment>
<dbReference type="Proteomes" id="UP000571817">
    <property type="component" value="Unassembled WGS sequence"/>
</dbReference>
<protein>
    <recommendedName>
        <fullName evidence="3">Glycosyltransferase</fullName>
    </recommendedName>
</protein>
<dbReference type="SUPFAM" id="SSF53448">
    <property type="entry name" value="Nucleotide-diphospho-sugar transferases"/>
    <property type="match status" value="1"/>
</dbReference>
<dbReference type="RefSeq" id="WP_179482709.1">
    <property type="nucleotide sequence ID" value="NZ_JACCFW010000001.1"/>
</dbReference>
<evidence type="ECO:0000313" key="2">
    <source>
        <dbReference type="Proteomes" id="UP000571817"/>
    </source>
</evidence>
<reference evidence="1 2" key="1">
    <citation type="submission" date="2020-07" db="EMBL/GenBank/DDBJ databases">
        <title>Sequencing the genomes of 1000 actinobacteria strains.</title>
        <authorList>
            <person name="Klenk H.-P."/>
        </authorList>
    </citation>
    <scope>NUCLEOTIDE SEQUENCE [LARGE SCALE GENOMIC DNA]</scope>
    <source>
        <strain evidence="1 2">DSM 29531</strain>
    </source>
</reference>
<evidence type="ECO:0000313" key="1">
    <source>
        <dbReference type="EMBL" id="NYJ75776.1"/>
    </source>
</evidence>
<dbReference type="Pfam" id="PF09837">
    <property type="entry name" value="DUF2064"/>
    <property type="match status" value="1"/>
</dbReference>
<dbReference type="EMBL" id="JACCFW010000001">
    <property type="protein sequence ID" value="NYJ75776.1"/>
    <property type="molecule type" value="Genomic_DNA"/>
</dbReference>
<proteinExistence type="predicted"/>
<dbReference type="InterPro" id="IPR018641">
    <property type="entry name" value="Trfase_1_rSAM/seldom-assoc"/>
</dbReference>
<dbReference type="Gene3D" id="3.90.550.10">
    <property type="entry name" value="Spore Coat Polysaccharide Biosynthesis Protein SpsA, Chain A"/>
    <property type="match status" value="1"/>
</dbReference>
<dbReference type="PANTHER" id="PTHR36529">
    <property type="entry name" value="SLL1095 PROTEIN"/>
    <property type="match status" value="1"/>
</dbReference>
<dbReference type="PANTHER" id="PTHR36529:SF1">
    <property type="entry name" value="GLYCOSYLTRANSFERASE"/>
    <property type="match status" value="1"/>
</dbReference>
<dbReference type="InterPro" id="IPR029044">
    <property type="entry name" value="Nucleotide-diphossugar_trans"/>
</dbReference>
<gene>
    <name evidence="1" type="ORF">HNR15_002739</name>
</gene>
<sequence length="216" mass="22010">MTITLASVMVIAKEPVAGRVKTRLTVAISPEQAAAVAAAAIRDTLDAMSMVPAHRHVLALDGEAGEWVPAGWSVVAQPEGGLDRRLATVIGGLPPGPCLLVGMDTPQVTPSMCGFDPNSYDACLGMATDGGYWAIGFADPAMAPEVIEGVPMSTDHTGADQLARMLHAGLRVQELAPLLDVDTPEDAAQVAALVPASAFAGAWTTAMAATAAGADV</sequence>
<dbReference type="AlphaFoldDB" id="A0A853DDX4"/>
<accession>A0A853DDX4</accession>